<accession>A0ACC4CNC1</accession>
<reference evidence="1 2" key="1">
    <citation type="journal article" date="2024" name="Plant Biotechnol. J.">
        <title>Genome and CRISPR/Cas9 system of a widespread forest tree (Populus alba) in the world.</title>
        <authorList>
            <person name="Liu Y.J."/>
            <person name="Jiang P.F."/>
            <person name="Han X.M."/>
            <person name="Li X.Y."/>
            <person name="Wang H.M."/>
            <person name="Wang Y.J."/>
            <person name="Wang X.X."/>
            <person name="Zeng Q.Y."/>
        </authorList>
    </citation>
    <scope>NUCLEOTIDE SEQUENCE [LARGE SCALE GENOMIC DNA]</scope>
    <source>
        <strain evidence="2">cv. PAL-ZL1</strain>
    </source>
</reference>
<dbReference type="EMBL" id="RCHU02000003">
    <property type="protein sequence ID" value="KAL3599001.1"/>
    <property type="molecule type" value="Genomic_DNA"/>
</dbReference>
<dbReference type="Proteomes" id="UP000309997">
    <property type="component" value="Unassembled WGS sequence"/>
</dbReference>
<keyword evidence="2" id="KW-1185">Reference proteome</keyword>
<gene>
    <name evidence="1" type="ORF">D5086_006919</name>
</gene>
<sequence>MASTSSPGEEPQNQNQDQQQQQQEVVVAVKEREKECLHKTKTIHFLGRTTPIVLQNDNGPCPLLAICNVLLLKNNLNLSSDSAEVSQEKLLSLVAERLIDSNSNVNNKDAGYVENQQQNIADAIDLLPRLATGIDVNLKFRRIDDFEFTRECAIFDLLDLPLYHGWIVDPQDYDTANAIGPKSYNTLMGELVALETRNMEDEGKNLIGEDSKTKTEEDCIDFVAATTATLGVPSPCLSKATSFDDSPHSVSDHQKVRKGDLEEEEELLRVLKLSETELPISMDDSLVANVDGRVVSVGSHESTPMKGTMVVASWDTSEGHVGVDINLSALSIDDNNNPTSSETPPGKLTGSSLKTDLTDHFDKSVCTESGEHFSCNDVIENTSADAVVEIQGALSLSCARSTGSFDRDPTDILHDGQKVENQSTSITEVHKPADISSGHDMLDLPGLASLVPESDSSSGRIQNFDTPDTFTSSVDGSEPIYEGEECILDSRTSNCEDREPMYEGEVILSEQADKTVRSKDEITSQQGELIRNFLKNNASQLTFKGLFCLQDGLKERELCVFFRNNHFNTMFKYDGELYLLATDQGYINQPDLVWEKLNEVNGDTLFMTGNFKEFKAESHTNDPWDEHNAMTSTADYLASIGSAAQAGVDINSDLQLAIALQQQEYEQQQQPQRHNVQQASTTGGSRLITGPQVPRSSGRTASSSSSSPRLDTKSKDKCNLKCPWKWHRQVRMEDHLHFYSATLPCPCNFAWPDNSLSKAKCTLEKLSGCFRTAESINLQRLGYNHTGYIDTDSNSSGSGSGEFMAGPGIGGFHGGFLFSSWC</sequence>
<evidence type="ECO:0000313" key="1">
    <source>
        <dbReference type="EMBL" id="KAL3599001.1"/>
    </source>
</evidence>
<evidence type="ECO:0000313" key="2">
    <source>
        <dbReference type="Proteomes" id="UP000309997"/>
    </source>
</evidence>
<proteinExistence type="predicted"/>
<name>A0ACC4CNC1_POPAL</name>
<protein>
    <submittedName>
        <fullName evidence="1">Uncharacterized protein</fullName>
    </submittedName>
</protein>
<organism evidence="1 2">
    <name type="scientific">Populus alba</name>
    <name type="common">White poplar</name>
    <dbReference type="NCBI Taxonomy" id="43335"/>
    <lineage>
        <taxon>Eukaryota</taxon>
        <taxon>Viridiplantae</taxon>
        <taxon>Streptophyta</taxon>
        <taxon>Embryophyta</taxon>
        <taxon>Tracheophyta</taxon>
        <taxon>Spermatophyta</taxon>
        <taxon>Magnoliopsida</taxon>
        <taxon>eudicotyledons</taxon>
        <taxon>Gunneridae</taxon>
        <taxon>Pentapetalae</taxon>
        <taxon>rosids</taxon>
        <taxon>fabids</taxon>
        <taxon>Malpighiales</taxon>
        <taxon>Salicaceae</taxon>
        <taxon>Saliceae</taxon>
        <taxon>Populus</taxon>
    </lineage>
</organism>
<comment type="caution">
    <text evidence="1">The sequence shown here is derived from an EMBL/GenBank/DDBJ whole genome shotgun (WGS) entry which is preliminary data.</text>
</comment>